<evidence type="ECO:0000313" key="3">
    <source>
        <dbReference type="Proteomes" id="UP000032142"/>
    </source>
</evidence>
<sequence>MACQLYPTSPILLIGFSVHLLNSMLLLIHL</sequence>
<accession>A0A0B0P2C0</accession>
<proteinExistence type="predicted"/>
<reference evidence="3" key="1">
    <citation type="submission" date="2014-09" db="EMBL/GenBank/DDBJ databases">
        <authorList>
            <person name="Mudge J."/>
            <person name="Ramaraj T."/>
            <person name="Lindquist I.E."/>
            <person name="Bharti A.K."/>
            <person name="Sundararajan A."/>
            <person name="Cameron C.T."/>
            <person name="Woodward J.E."/>
            <person name="May G.D."/>
            <person name="Brubaker C."/>
            <person name="Broadhvest J."/>
            <person name="Wilkins T.A."/>
        </authorList>
    </citation>
    <scope>NUCLEOTIDE SEQUENCE</scope>
    <source>
        <strain evidence="3">cv. AKA8401</strain>
    </source>
</reference>
<dbReference type="AlphaFoldDB" id="A0A0B0P2C0"/>
<keyword evidence="1" id="KW-0812">Transmembrane</keyword>
<organism evidence="2 3">
    <name type="scientific">Gossypium arboreum</name>
    <name type="common">Tree cotton</name>
    <name type="synonym">Gossypium nanking</name>
    <dbReference type="NCBI Taxonomy" id="29729"/>
    <lineage>
        <taxon>Eukaryota</taxon>
        <taxon>Viridiplantae</taxon>
        <taxon>Streptophyta</taxon>
        <taxon>Embryophyta</taxon>
        <taxon>Tracheophyta</taxon>
        <taxon>Spermatophyta</taxon>
        <taxon>Magnoliopsida</taxon>
        <taxon>eudicotyledons</taxon>
        <taxon>Gunneridae</taxon>
        <taxon>Pentapetalae</taxon>
        <taxon>rosids</taxon>
        <taxon>malvids</taxon>
        <taxon>Malvales</taxon>
        <taxon>Malvaceae</taxon>
        <taxon>Malvoideae</taxon>
        <taxon>Gossypium</taxon>
    </lineage>
</organism>
<keyword evidence="1" id="KW-0472">Membrane</keyword>
<dbReference type="Proteomes" id="UP000032142">
    <property type="component" value="Unassembled WGS sequence"/>
</dbReference>
<evidence type="ECO:0000256" key="1">
    <source>
        <dbReference type="SAM" id="Phobius"/>
    </source>
</evidence>
<keyword evidence="3" id="KW-1185">Reference proteome</keyword>
<protein>
    <submittedName>
        <fullName evidence="2">Uncharacterized protein</fullName>
    </submittedName>
</protein>
<dbReference type="EMBL" id="KN412382">
    <property type="protein sequence ID" value="KHG19200.1"/>
    <property type="molecule type" value="Genomic_DNA"/>
</dbReference>
<gene>
    <name evidence="2" type="ORF">F383_26232</name>
</gene>
<name>A0A0B0P2C0_GOSAR</name>
<evidence type="ECO:0000313" key="2">
    <source>
        <dbReference type="EMBL" id="KHG19200.1"/>
    </source>
</evidence>
<feature type="transmembrane region" description="Helical" evidence="1">
    <location>
        <begin position="6"/>
        <end position="28"/>
    </location>
</feature>
<keyword evidence="1" id="KW-1133">Transmembrane helix</keyword>